<evidence type="ECO:0000256" key="2">
    <source>
        <dbReference type="ARBA" id="ARBA00023242"/>
    </source>
</evidence>
<feature type="compositionally biased region" description="Polar residues" evidence="3">
    <location>
        <begin position="271"/>
        <end position="280"/>
    </location>
</feature>
<dbReference type="PROSITE" id="PS51253">
    <property type="entry name" value="HTH_CENPB"/>
    <property type="match status" value="1"/>
</dbReference>
<comment type="caution">
    <text evidence="5">The sequence shown here is derived from an EMBL/GenBank/DDBJ whole genome shotgun (WGS) entry which is preliminary data.</text>
</comment>
<organism evidence="5 6">
    <name type="scientific">Oculimacula yallundae</name>
    <dbReference type="NCBI Taxonomy" id="86028"/>
    <lineage>
        <taxon>Eukaryota</taxon>
        <taxon>Fungi</taxon>
        <taxon>Dikarya</taxon>
        <taxon>Ascomycota</taxon>
        <taxon>Pezizomycotina</taxon>
        <taxon>Leotiomycetes</taxon>
        <taxon>Helotiales</taxon>
        <taxon>Ploettnerulaceae</taxon>
        <taxon>Oculimacula</taxon>
    </lineage>
</organism>
<feature type="region of interest" description="Disordered" evidence="3">
    <location>
        <begin position="114"/>
        <end position="140"/>
    </location>
</feature>
<dbReference type="Pfam" id="PF03221">
    <property type="entry name" value="HTH_Tnp_Tc5"/>
    <property type="match status" value="1"/>
</dbReference>
<accession>A0ABR4CYP6</accession>
<dbReference type="PANTHER" id="PTHR19303">
    <property type="entry name" value="TRANSPOSON"/>
    <property type="match status" value="1"/>
</dbReference>
<dbReference type="InterPro" id="IPR007889">
    <property type="entry name" value="HTH_Psq"/>
</dbReference>
<feature type="compositionally biased region" description="Polar residues" evidence="3">
    <location>
        <begin position="288"/>
        <end position="313"/>
    </location>
</feature>
<sequence>MDHDNHHMGHENGGYMGNDGWNMNQNYHSSSQHQSPVYEQNGFSFMQQPLHEGIPTTQPFPSQRMPLLQPSPAHTSPPQLQPLIMPGQSTWPSMMITNPGYPPPAVTIPVSGPAILRRNGKKTSRSRSTSSPRRTLTDSDRRRMCQYHVDNPSVKQTQIGTMFGVERSTVSKVLVKKEKYLGPESGSTSPTRRKGTKLPDIDRTLAMWAKKMQEQGNALSDDDIRDKANTFAATLHPNNEIFQKINSPDWLQKFKGRNGIGQSRLNRRASETNLPSNSLNIFLEPDSAGNSASQTPTGLSPISPRGLTSQSPLSGVKNEDLESERMDGYFGHENGGYRHSNSQSHASLSGAFSTDNVPTPFSTGPTSPQTPFAFSPDSSGSWLPSQQARLLPPGNFQRPRSQTFPMIDPSFISAQGSEPPTAKYNLPLTAPPSALDSPMEGMLPPYEMDSVINSPPLHSIHRSSSNGSMGMSSSGETVSGLQSPPRSSGPSSPTQDDARRALDTLLTFFSQSTSLRGFGDRDEYRTVLKLTEKLRLHSNDSLPGGLHRIVEQDCEATPKMEHT</sequence>
<feature type="compositionally biased region" description="Basic and acidic residues" evidence="3">
    <location>
        <begin position="317"/>
        <end position="327"/>
    </location>
</feature>
<dbReference type="Gene3D" id="1.10.10.60">
    <property type="entry name" value="Homeodomain-like"/>
    <property type="match status" value="2"/>
</dbReference>
<keyword evidence="6" id="KW-1185">Reference proteome</keyword>
<proteinExistence type="predicted"/>
<protein>
    <recommendedName>
        <fullName evidence="4">HTH CENPB-type domain-containing protein</fullName>
    </recommendedName>
</protein>
<feature type="compositionally biased region" description="Polar residues" evidence="3">
    <location>
        <begin position="339"/>
        <end position="388"/>
    </location>
</feature>
<evidence type="ECO:0000313" key="6">
    <source>
        <dbReference type="Proteomes" id="UP001595075"/>
    </source>
</evidence>
<dbReference type="PANTHER" id="PTHR19303:SF70">
    <property type="entry name" value="HTH CENPB-TYPE DOMAIN-CONTAINING PROTEIN"/>
    <property type="match status" value="1"/>
</dbReference>
<evidence type="ECO:0000313" key="5">
    <source>
        <dbReference type="EMBL" id="KAL2074687.1"/>
    </source>
</evidence>
<dbReference type="SUPFAM" id="SSF46689">
    <property type="entry name" value="Homeodomain-like"/>
    <property type="match status" value="2"/>
</dbReference>
<keyword evidence="2" id="KW-0539">Nucleus</keyword>
<feature type="region of interest" description="Disordered" evidence="3">
    <location>
        <begin position="1"/>
        <end position="35"/>
    </location>
</feature>
<dbReference type="InterPro" id="IPR050863">
    <property type="entry name" value="CenT-Element_Derived"/>
</dbReference>
<evidence type="ECO:0000259" key="4">
    <source>
        <dbReference type="PROSITE" id="PS51253"/>
    </source>
</evidence>
<dbReference type="EMBL" id="JAZHXI010000002">
    <property type="protein sequence ID" value="KAL2074687.1"/>
    <property type="molecule type" value="Genomic_DNA"/>
</dbReference>
<feature type="compositionally biased region" description="Low complexity" evidence="3">
    <location>
        <begin position="483"/>
        <end position="493"/>
    </location>
</feature>
<feature type="compositionally biased region" description="Low complexity" evidence="3">
    <location>
        <begin position="463"/>
        <end position="475"/>
    </location>
</feature>
<dbReference type="InterPro" id="IPR009057">
    <property type="entry name" value="Homeodomain-like_sf"/>
</dbReference>
<name>A0ABR4CYP6_9HELO</name>
<dbReference type="Proteomes" id="UP001595075">
    <property type="component" value="Unassembled WGS sequence"/>
</dbReference>
<keyword evidence="1" id="KW-0238">DNA-binding</keyword>
<dbReference type="Pfam" id="PF04218">
    <property type="entry name" value="CENP-B_N"/>
    <property type="match status" value="1"/>
</dbReference>
<feature type="region of interest" description="Disordered" evidence="3">
    <location>
        <begin position="262"/>
        <end position="497"/>
    </location>
</feature>
<feature type="domain" description="HTH CENPB-type" evidence="4">
    <location>
        <begin position="189"/>
        <end position="264"/>
    </location>
</feature>
<feature type="compositionally biased region" description="Basic and acidic residues" evidence="3">
    <location>
        <begin position="1"/>
        <end position="10"/>
    </location>
</feature>
<evidence type="ECO:0000256" key="3">
    <source>
        <dbReference type="SAM" id="MobiDB-lite"/>
    </source>
</evidence>
<dbReference type="SMART" id="SM00674">
    <property type="entry name" value="CENPB"/>
    <property type="match status" value="1"/>
</dbReference>
<dbReference type="InterPro" id="IPR006600">
    <property type="entry name" value="HTH_CenpB_DNA-bd_dom"/>
</dbReference>
<evidence type="ECO:0000256" key="1">
    <source>
        <dbReference type="ARBA" id="ARBA00023125"/>
    </source>
</evidence>
<gene>
    <name evidence="5" type="ORF">VTL71DRAFT_8466</name>
</gene>
<reference evidence="5 6" key="1">
    <citation type="journal article" date="2024" name="Commun. Biol.">
        <title>Comparative genomic analysis of thermophilic fungi reveals convergent evolutionary adaptations and gene losses.</title>
        <authorList>
            <person name="Steindorff A.S."/>
            <person name="Aguilar-Pontes M.V."/>
            <person name="Robinson A.J."/>
            <person name="Andreopoulos B."/>
            <person name="LaButti K."/>
            <person name="Kuo A."/>
            <person name="Mondo S."/>
            <person name="Riley R."/>
            <person name="Otillar R."/>
            <person name="Haridas S."/>
            <person name="Lipzen A."/>
            <person name="Grimwood J."/>
            <person name="Schmutz J."/>
            <person name="Clum A."/>
            <person name="Reid I.D."/>
            <person name="Moisan M.C."/>
            <person name="Butler G."/>
            <person name="Nguyen T.T.M."/>
            <person name="Dewar K."/>
            <person name="Conant G."/>
            <person name="Drula E."/>
            <person name="Henrissat B."/>
            <person name="Hansel C."/>
            <person name="Singer S."/>
            <person name="Hutchinson M.I."/>
            <person name="de Vries R.P."/>
            <person name="Natvig D.O."/>
            <person name="Powell A.J."/>
            <person name="Tsang A."/>
            <person name="Grigoriev I.V."/>
        </authorList>
    </citation>
    <scope>NUCLEOTIDE SEQUENCE [LARGE SCALE GENOMIC DNA]</scope>
    <source>
        <strain evidence="5 6">CBS 494.80</strain>
    </source>
</reference>